<name>A0A2N3HRS5_9BACT</name>
<organism evidence="3 4">
    <name type="scientific">Labilibaculum filiforme</name>
    <dbReference type="NCBI Taxonomy" id="1940526"/>
    <lineage>
        <taxon>Bacteria</taxon>
        <taxon>Pseudomonadati</taxon>
        <taxon>Bacteroidota</taxon>
        <taxon>Bacteroidia</taxon>
        <taxon>Marinilabiliales</taxon>
        <taxon>Marinifilaceae</taxon>
        <taxon>Labilibaculum</taxon>
    </lineage>
</organism>
<protein>
    <submittedName>
        <fullName evidence="3">Transposase</fullName>
    </submittedName>
</protein>
<evidence type="ECO:0000259" key="1">
    <source>
        <dbReference type="Pfam" id="PF03050"/>
    </source>
</evidence>
<dbReference type="InterPro" id="IPR052344">
    <property type="entry name" value="Transposase-related"/>
</dbReference>
<dbReference type="AlphaFoldDB" id="A0A2N3HRS5"/>
<feature type="domain" description="Transposase IS66 central" evidence="1">
    <location>
        <begin position="2"/>
        <end position="33"/>
    </location>
</feature>
<dbReference type="PANTHER" id="PTHR33678:SF1">
    <property type="entry name" value="BLL1576 PROTEIN"/>
    <property type="match status" value="1"/>
</dbReference>
<dbReference type="InterPro" id="IPR039552">
    <property type="entry name" value="IS66_C"/>
</dbReference>
<dbReference type="Proteomes" id="UP000233535">
    <property type="component" value="Unassembled WGS sequence"/>
</dbReference>
<evidence type="ECO:0000259" key="2">
    <source>
        <dbReference type="Pfam" id="PF13817"/>
    </source>
</evidence>
<gene>
    <name evidence="3" type="ORF">BZG02_18520</name>
</gene>
<dbReference type="Pfam" id="PF13817">
    <property type="entry name" value="DDE_Tnp_IS66_C"/>
    <property type="match status" value="1"/>
</dbReference>
<accession>A0A2N3HRS5</accession>
<comment type="caution">
    <text evidence="3">The sequence shown here is derived from an EMBL/GenBank/DDBJ whole genome shotgun (WGS) entry which is preliminary data.</text>
</comment>
<dbReference type="RefSeq" id="WP_143470519.1">
    <property type="nucleotide sequence ID" value="NZ_MVDD01000022.1"/>
</dbReference>
<dbReference type="EMBL" id="MVDD01000022">
    <property type="protein sequence ID" value="PKQ60717.1"/>
    <property type="molecule type" value="Genomic_DNA"/>
</dbReference>
<reference evidence="3 4" key="1">
    <citation type="journal article" date="2017" name="Front. Microbiol.">
        <title>Labilibaculum manganireducens gen. nov., sp. nov. and Labilibaculum filiforme sp. nov., Novel Bacteroidetes Isolated from Subsurface Sediments of the Baltic Sea.</title>
        <authorList>
            <person name="Vandieken V."/>
            <person name="Marshall I.P."/>
            <person name="Niemann H."/>
            <person name="Engelen B."/>
            <person name="Cypionka H."/>
        </authorList>
    </citation>
    <scope>NUCLEOTIDE SEQUENCE [LARGE SCALE GENOMIC DNA]</scope>
    <source>
        <strain evidence="3 4">59.16B</strain>
    </source>
</reference>
<sequence length="84" mass="9799">DYDLDNNRIERPMRYISISRRNSLFCGSNAGAARTAKLYSLAISCRLNNVNTFSYFKDVIQHLAEHQTMTNEQMRNLLPDKWAE</sequence>
<proteinExistence type="predicted"/>
<keyword evidence="4" id="KW-1185">Reference proteome</keyword>
<evidence type="ECO:0000313" key="4">
    <source>
        <dbReference type="Proteomes" id="UP000233535"/>
    </source>
</evidence>
<dbReference type="InterPro" id="IPR004291">
    <property type="entry name" value="Transposase_IS66_central"/>
</dbReference>
<feature type="domain" description="Transposase IS66 C-terminal" evidence="2">
    <location>
        <begin position="40"/>
        <end position="79"/>
    </location>
</feature>
<dbReference type="OrthoDB" id="9760067at2"/>
<evidence type="ECO:0000313" key="3">
    <source>
        <dbReference type="EMBL" id="PKQ60717.1"/>
    </source>
</evidence>
<dbReference type="PANTHER" id="PTHR33678">
    <property type="entry name" value="BLL1576 PROTEIN"/>
    <property type="match status" value="1"/>
</dbReference>
<dbReference type="Pfam" id="PF03050">
    <property type="entry name" value="DDE_Tnp_IS66"/>
    <property type="match status" value="1"/>
</dbReference>
<feature type="non-terminal residue" evidence="3">
    <location>
        <position position="1"/>
    </location>
</feature>